<protein>
    <submittedName>
        <fullName evidence="4">TetR/AcrR family transcriptional regulator</fullName>
    </submittedName>
</protein>
<dbReference type="PANTHER" id="PTHR30055:SF146">
    <property type="entry name" value="HTH-TYPE TRANSCRIPTIONAL DUAL REGULATOR CECR"/>
    <property type="match status" value="1"/>
</dbReference>
<dbReference type="Gene3D" id="1.10.357.10">
    <property type="entry name" value="Tetracycline Repressor, domain 2"/>
    <property type="match status" value="1"/>
</dbReference>
<keyword evidence="5" id="KW-1185">Reference proteome</keyword>
<evidence type="ECO:0000313" key="4">
    <source>
        <dbReference type="EMBL" id="MEM5499129.1"/>
    </source>
</evidence>
<dbReference type="SUPFAM" id="SSF46689">
    <property type="entry name" value="Homeodomain-like"/>
    <property type="match status" value="1"/>
</dbReference>
<organism evidence="4 5">
    <name type="scientific">Paraglaciecola mesophila</name>
    <dbReference type="NCBI Taxonomy" id="197222"/>
    <lineage>
        <taxon>Bacteria</taxon>
        <taxon>Pseudomonadati</taxon>
        <taxon>Pseudomonadota</taxon>
        <taxon>Gammaproteobacteria</taxon>
        <taxon>Alteromonadales</taxon>
        <taxon>Alteromonadaceae</taxon>
        <taxon>Paraglaciecola</taxon>
    </lineage>
</organism>
<dbReference type="InterPro" id="IPR039536">
    <property type="entry name" value="TetR_C_Proteobacteria"/>
</dbReference>
<dbReference type="EMBL" id="JBBMQS010000011">
    <property type="protein sequence ID" value="MEM5499129.1"/>
    <property type="molecule type" value="Genomic_DNA"/>
</dbReference>
<feature type="domain" description="HTH tetR-type" evidence="3">
    <location>
        <begin position="5"/>
        <end position="65"/>
    </location>
</feature>
<evidence type="ECO:0000259" key="3">
    <source>
        <dbReference type="PROSITE" id="PS50977"/>
    </source>
</evidence>
<dbReference type="InterPro" id="IPR023772">
    <property type="entry name" value="DNA-bd_HTH_TetR-type_CS"/>
</dbReference>
<feature type="DNA-binding region" description="H-T-H motif" evidence="2">
    <location>
        <begin position="28"/>
        <end position="47"/>
    </location>
</feature>
<dbReference type="Proteomes" id="UP001461163">
    <property type="component" value="Unassembled WGS sequence"/>
</dbReference>
<dbReference type="PROSITE" id="PS50977">
    <property type="entry name" value="HTH_TETR_2"/>
    <property type="match status" value="1"/>
</dbReference>
<dbReference type="InterPro" id="IPR001647">
    <property type="entry name" value="HTH_TetR"/>
</dbReference>
<reference evidence="4 5" key="1">
    <citation type="submission" date="2024-03" db="EMBL/GenBank/DDBJ databases">
        <title>Community enrichment and isolation of bacterial strains for fucoidan degradation.</title>
        <authorList>
            <person name="Sichert A."/>
        </authorList>
    </citation>
    <scope>NUCLEOTIDE SEQUENCE [LARGE SCALE GENOMIC DNA]</scope>
    <source>
        <strain evidence="4 5">AS12</strain>
    </source>
</reference>
<dbReference type="RefSeq" id="WP_342882399.1">
    <property type="nucleotide sequence ID" value="NZ_JBBMQS010000011.1"/>
</dbReference>
<dbReference type="InterPro" id="IPR009057">
    <property type="entry name" value="Homeodomain-like_sf"/>
</dbReference>
<evidence type="ECO:0000256" key="1">
    <source>
        <dbReference type="ARBA" id="ARBA00023125"/>
    </source>
</evidence>
<sequence>MKLSDKKRVNILDAAEQLFFENGVEHTTMDQIAKAAQASKRTVYNHFTTKHALFEAIITRMVEHLNQDDELRFSNEIAIDIQLTKIAQQEVSLLNSVHFLRIAKIAFMQMLQQPALAEDIASNQFGCMRYLESFLRQGVANNKLQIEDIEFAAKQFAFQLKSFVFYPVLFGFETPDSLPITKIIEQTVATFLSRYQAE</sequence>
<gene>
    <name evidence="4" type="ORF">WNY77_17085</name>
</gene>
<comment type="caution">
    <text evidence="4">The sequence shown here is derived from an EMBL/GenBank/DDBJ whole genome shotgun (WGS) entry which is preliminary data.</text>
</comment>
<dbReference type="PRINTS" id="PR00455">
    <property type="entry name" value="HTHTETR"/>
</dbReference>
<dbReference type="Pfam" id="PF00440">
    <property type="entry name" value="TetR_N"/>
    <property type="match status" value="1"/>
</dbReference>
<dbReference type="Gene3D" id="1.10.10.60">
    <property type="entry name" value="Homeodomain-like"/>
    <property type="match status" value="1"/>
</dbReference>
<evidence type="ECO:0000256" key="2">
    <source>
        <dbReference type="PROSITE-ProRule" id="PRU00335"/>
    </source>
</evidence>
<keyword evidence="1 2" id="KW-0238">DNA-binding</keyword>
<name>A0ABU9SZ31_9ALTE</name>
<dbReference type="PROSITE" id="PS01081">
    <property type="entry name" value="HTH_TETR_1"/>
    <property type="match status" value="1"/>
</dbReference>
<accession>A0ABU9SZ31</accession>
<dbReference type="PANTHER" id="PTHR30055">
    <property type="entry name" value="HTH-TYPE TRANSCRIPTIONAL REGULATOR RUTR"/>
    <property type="match status" value="1"/>
</dbReference>
<evidence type="ECO:0000313" key="5">
    <source>
        <dbReference type="Proteomes" id="UP001461163"/>
    </source>
</evidence>
<proteinExistence type="predicted"/>
<dbReference type="Pfam" id="PF14246">
    <property type="entry name" value="TetR_C_7"/>
    <property type="match status" value="1"/>
</dbReference>
<dbReference type="InterPro" id="IPR050109">
    <property type="entry name" value="HTH-type_TetR-like_transc_reg"/>
</dbReference>